<evidence type="ECO:0000256" key="1">
    <source>
        <dbReference type="SAM" id="MobiDB-lite"/>
    </source>
</evidence>
<dbReference type="Pfam" id="PF08101">
    <property type="entry name" value="Msb1-Mug8_dom"/>
    <property type="match status" value="1"/>
</dbReference>
<dbReference type="Proteomes" id="UP000245783">
    <property type="component" value="Unassembled WGS sequence"/>
</dbReference>
<dbReference type="RefSeq" id="XP_025369385.1">
    <property type="nucleotide sequence ID" value="XM_025514029.1"/>
</dbReference>
<evidence type="ECO:0000313" key="3">
    <source>
        <dbReference type="EMBL" id="PWN42225.1"/>
    </source>
</evidence>
<sequence>MAAVSSPRRPSGLFSRFKAGLSPDDSSGAPYMTHKQGVSSIDYEKEADAAAAATGAVVARPVGISRRVSSRNFSTPDLNGPTKSKRGFWGRKHVQEASPPVPDLPPSLSLAFQQEEDAKQARKANVENAFEEAQPAIASADPAQDKAASLWTSRRKKADASATAQGPSPAAALVLATKAKPATATEKLGAHRNARLDIKQAKQLCSLCSKEIRMRGLGTVGIFRPFRLPESPERVERLVELFLLHIDPHKYEGIFTIAPQPGDIPASPGASLMMEMIGKTDALSELQRNLSYANVHDVVALFKWALRRLRLRTADFNSAEQFTWYEAFVEAEKAADYPAKAWSDILLPSLPKATAEFLTELFDLFTTISAHHVANAMPASRLARTLSYWIWGRISADRPPTNLEELFRASERSAGITEHLLLAHIRNQAATIHLMPTRLTELVQKYPYIAEGTTTPSLPPPFAAAPHFALRVDVKSENVSVNPRRPRGPNDTFRAACKAIIGDTDSSAEVDDWTALVAYATNAPGPAEVAAKHAVDGDATTDSVPASARLAGGFTGALGPEPSPDSSPVAGLSTLPLDLLETDEESDIRRESALSTPEDARVLRIVATILGARQNILDPLPTPTPEMPPAAQPDPWNDETMLRKTRSSNPSVYGSIASRPGTSMSSVPPSRSVDSAMSNGMSEPASNWLSASESGAGLGLSRSVSASSALGTSSNLPPSSSLRGLGSIGALGTLREDDGSPSQEAKDIDWADFSSIGFGRSVSQVADLSLTDVRPMKPAPEPEEDQEGGRSSRQEPPMATRSTSFGSLRRRGTKSRRPVSRESDIDSDFGMLSPSGRSHRAPAEPAFSVTKVSTMPINEGFVSMWQDQLLDAAACASFSPVLIVQLNQKAASRILTPGMGTPTSSWLCIEETIAPPRPALPSSPSAGGRMFGGHAKRDSINGDAASERRSLFAPSFKSVTASIYRRAGLRRMASLLSVRGGASSSGNQPSLPKVRGSNSSSPLGTPTASTAGKEKSKTLTPLKVNGSAPDTLLTPTRQSALDGSTDAELTPRGVSLTNGSHSDALPVSNGASPLPADTASINTGSIRSRYVDAEQD</sequence>
<dbReference type="InterPro" id="IPR008936">
    <property type="entry name" value="Rho_GTPase_activation_prot"/>
</dbReference>
<feature type="compositionally biased region" description="Low complexity" evidence="1">
    <location>
        <begin position="689"/>
        <end position="699"/>
    </location>
</feature>
<feature type="compositionally biased region" description="Polar residues" evidence="1">
    <location>
        <begin position="660"/>
        <end position="688"/>
    </location>
</feature>
<accession>A0A316W3R5</accession>
<feature type="compositionally biased region" description="Polar residues" evidence="1">
    <location>
        <begin position="1033"/>
        <end position="1042"/>
    </location>
</feature>
<reference evidence="3 4" key="1">
    <citation type="journal article" date="2018" name="Mol. Biol. Evol.">
        <title>Broad Genomic Sampling Reveals a Smut Pathogenic Ancestry of the Fungal Clade Ustilaginomycotina.</title>
        <authorList>
            <person name="Kijpornyongpan T."/>
            <person name="Mondo S.J."/>
            <person name="Barry K."/>
            <person name="Sandor L."/>
            <person name="Lee J."/>
            <person name="Lipzen A."/>
            <person name="Pangilinan J."/>
            <person name="LaButti K."/>
            <person name="Hainaut M."/>
            <person name="Henrissat B."/>
            <person name="Grigoriev I.V."/>
            <person name="Spatafora J.W."/>
            <person name="Aime M.C."/>
        </authorList>
    </citation>
    <scope>NUCLEOTIDE SEQUENCE [LARGE SCALE GENOMIC DNA]</scope>
    <source>
        <strain evidence="3 4">MCA 4658</strain>
    </source>
</reference>
<proteinExistence type="predicted"/>
<feature type="region of interest" description="Disordered" evidence="1">
    <location>
        <begin position="1"/>
        <end position="31"/>
    </location>
</feature>
<dbReference type="PANTHER" id="PTHR28093:SF1">
    <property type="entry name" value="MORPHOGENESIS-RELATED PROTEIN MSB1"/>
    <property type="match status" value="1"/>
</dbReference>
<feature type="compositionally biased region" description="Polar residues" evidence="1">
    <location>
        <begin position="982"/>
        <end position="1010"/>
    </location>
</feature>
<feature type="region of interest" description="Disordered" evidence="1">
    <location>
        <begin position="133"/>
        <end position="168"/>
    </location>
</feature>
<dbReference type="InterPro" id="IPR012965">
    <property type="entry name" value="Msb1/Mug8_dom"/>
</dbReference>
<feature type="region of interest" description="Disordered" evidence="1">
    <location>
        <begin position="769"/>
        <end position="844"/>
    </location>
</feature>
<name>A0A316W3R5_9BASI</name>
<dbReference type="Gene3D" id="1.10.555.10">
    <property type="entry name" value="Rho GTPase activation protein"/>
    <property type="match status" value="1"/>
</dbReference>
<keyword evidence="4" id="KW-1185">Reference proteome</keyword>
<dbReference type="EMBL" id="KZ819382">
    <property type="protein sequence ID" value="PWN42225.1"/>
    <property type="molecule type" value="Genomic_DNA"/>
</dbReference>
<dbReference type="SUPFAM" id="SSF48350">
    <property type="entry name" value="GTPase activation domain, GAP"/>
    <property type="match status" value="1"/>
</dbReference>
<organism evidence="3 4">
    <name type="scientific">Ceraceosorus guamensis</name>
    <dbReference type="NCBI Taxonomy" id="1522189"/>
    <lineage>
        <taxon>Eukaryota</taxon>
        <taxon>Fungi</taxon>
        <taxon>Dikarya</taxon>
        <taxon>Basidiomycota</taxon>
        <taxon>Ustilaginomycotina</taxon>
        <taxon>Exobasidiomycetes</taxon>
        <taxon>Ceraceosorales</taxon>
        <taxon>Ceraceosoraceae</taxon>
        <taxon>Ceraceosorus</taxon>
    </lineage>
</organism>
<gene>
    <name evidence="3" type="ORF">IE81DRAFT_323708</name>
</gene>
<dbReference type="STRING" id="1522189.A0A316W3R5"/>
<evidence type="ECO:0000259" key="2">
    <source>
        <dbReference type="Pfam" id="PF08101"/>
    </source>
</evidence>
<feature type="compositionally biased region" description="Basic residues" evidence="1">
    <location>
        <begin position="808"/>
        <end position="818"/>
    </location>
</feature>
<protein>
    <recommendedName>
        <fullName evidence="2">Meiotically up-regulated protein Msb1/Mug8 domain-containing protein</fullName>
    </recommendedName>
</protein>
<evidence type="ECO:0000313" key="4">
    <source>
        <dbReference type="Proteomes" id="UP000245783"/>
    </source>
</evidence>
<feature type="region of interest" description="Disordered" evidence="1">
    <location>
        <begin position="616"/>
        <end position="699"/>
    </location>
</feature>
<dbReference type="InParanoid" id="A0A316W3R5"/>
<dbReference type="GeneID" id="37035899"/>
<dbReference type="InterPro" id="IPR037508">
    <property type="entry name" value="Msb1/Mug8"/>
</dbReference>
<feature type="domain" description="Meiotically up-regulated protein Msb1/Mug8" evidence="2">
    <location>
        <begin position="286"/>
        <end position="455"/>
    </location>
</feature>
<dbReference type="PANTHER" id="PTHR28093">
    <property type="entry name" value="MORPHOGENESIS-RELATED PROTEIN MSB1"/>
    <property type="match status" value="1"/>
</dbReference>
<dbReference type="AlphaFoldDB" id="A0A316W3R5"/>
<feature type="region of interest" description="Disordered" evidence="1">
    <location>
        <begin position="552"/>
        <end position="572"/>
    </location>
</feature>
<dbReference type="OrthoDB" id="3362494at2759"/>
<feature type="compositionally biased region" description="Pro residues" evidence="1">
    <location>
        <begin position="620"/>
        <end position="632"/>
    </location>
</feature>
<feature type="region of interest" description="Disordered" evidence="1">
    <location>
        <begin position="979"/>
        <end position="1096"/>
    </location>
</feature>